<name>A0A4Q9H583_9BURK</name>
<dbReference type="GO" id="GO:0005886">
    <property type="term" value="C:plasma membrane"/>
    <property type="evidence" value="ECO:0007669"/>
    <property type="project" value="UniProtKB-SubCell"/>
</dbReference>
<evidence type="ECO:0000256" key="4">
    <source>
        <dbReference type="ARBA" id="ARBA00022692"/>
    </source>
</evidence>
<keyword evidence="6 7" id="KW-0472">Membrane</keyword>
<comment type="subcellular location">
    <subcellularLocation>
        <location evidence="1">Cell membrane</location>
        <topology evidence="1">Multi-pass membrane protein</topology>
    </subcellularLocation>
</comment>
<keyword evidence="4 7" id="KW-0812">Transmembrane</keyword>
<evidence type="ECO:0000256" key="6">
    <source>
        <dbReference type="ARBA" id="ARBA00023136"/>
    </source>
</evidence>
<dbReference type="Pfam" id="PF02417">
    <property type="entry name" value="Chromate_transp"/>
    <property type="match status" value="1"/>
</dbReference>
<dbReference type="RefSeq" id="WP_130967058.1">
    <property type="nucleotide sequence ID" value="NZ_SIXI01000002.1"/>
</dbReference>
<accession>A0A4Q9H583</accession>
<feature type="transmembrane region" description="Helical" evidence="7">
    <location>
        <begin position="84"/>
        <end position="103"/>
    </location>
</feature>
<sequence>MNPVVWSWSPDTWWTLFGHFIGLSLMSIGGAITLVPDMHRRLVLEDHLLSPEQFTSSVALAQAAPGPNVLFVALMGWYSAGVAGAMASMLGIMLPSATLTLLVSRWVATRKHLLAVQAFQSGMTPVTVGLLLATGWLLTPPVHEVRGLLLAAAVALVVWRTKVQLIWLVAAGAVLGALGWV</sequence>
<proteinExistence type="inferred from homology"/>
<evidence type="ECO:0000256" key="5">
    <source>
        <dbReference type="ARBA" id="ARBA00022989"/>
    </source>
</evidence>
<evidence type="ECO:0000313" key="8">
    <source>
        <dbReference type="EMBL" id="TBO32850.1"/>
    </source>
</evidence>
<evidence type="ECO:0000256" key="3">
    <source>
        <dbReference type="ARBA" id="ARBA00022475"/>
    </source>
</evidence>
<evidence type="ECO:0000256" key="7">
    <source>
        <dbReference type="SAM" id="Phobius"/>
    </source>
</evidence>
<keyword evidence="9" id="KW-1185">Reference proteome</keyword>
<feature type="transmembrane region" description="Helical" evidence="7">
    <location>
        <begin position="150"/>
        <end position="178"/>
    </location>
</feature>
<reference evidence="8 9" key="1">
    <citation type="submission" date="2019-02" db="EMBL/GenBank/DDBJ databases">
        <title>Aquabacterium sp. strain KMB7.</title>
        <authorList>
            <person name="Chen W.-M."/>
        </authorList>
    </citation>
    <scope>NUCLEOTIDE SEQUENCE [LARGE SCALE GENOMIC DNA]</scope>
    <source>
        <strain evidence="8 9">KMB7</strain>
    </source>
</reference>
<keyword evidence="3" id="KW-1003">Cell membrane</keyword>
<dbReference type="EMBL" id="SIXI01000002">
    <property type="protein sequence ID" value="TBO32850.1"/>
    <property type="molecule type" value="Genomic_DNA"/>
</dbReference>
<organism evidence="8 9">
    <name type="scientific">Aquabacterium lacunae</name>
    <dbReference type="NCBI Taxonomy" id="2528630"/>
    <lineage>
        <taxon>Bacteria</taxon>
        <taxon>Pseudomonadati</taxon>
        <taxon>Pseudomonadota</taxon>
        <taxon>Betaproteobacteria</taxon>
        <taxon>Burkholderiales</taxon>
        <taxon>Aquabacterium</taxon>
    </lineage>
</organism>
<comment type="caution">
    <text evidence="8">The sequence shown here is derived from an EMBL/GenBank/DDBJ whole genome shotgun (WGS) entry which is preliminary data.</text>
</comment>
<dbReference type="PANTHER" id="PTHR43663:SF1">
    <property type="entry name" value="CHROMATE TRANSPORTER"/>
    <property type="match status" value="1"/>
</dbReference>
<evidence type="ECO:0000313" key="9">
    <source>
        <dbReference type="Proteomes" id="UP000292120"/>
    </source>
</evidence>
<comment type="similarity">
    <text evidence="2">Belongs to the chromate ion transporter (CHR) (TC 2.A.51) family.</text>
</comment>
<evidence type="ECO:0000256" key="1">
    <source>
        <dbReference type="ARBA" id="ARBA00004651"/>
    </source>
</evidence>
<dbReference type="AlphaFoldDB" id="A0A4Q9H583"/>
<dbReference type="Proteomes" id="UP000292120">
    <property type="component" value="Unassembled WGS sequence"/>
</dbReference>
<gene>
    <name evidence="8" type="ORF">EYS42_06680</name>
</gene>
<feature type="transmembrane region" description="Helical" evidence="7">
    <location>
        <begin position="12"/>
        <end position="35"/>
    </location>
</feature>
<dbReference type="InterPro" id="IPR052518">
    <property type="entry name" value="CHR_Transporter"/>
</dbReference>
<keyword evidence="5 7" id="KW-1133">Transmembrane helix</keyword>
<feature type="transmembrane region" description="Helical" evidence="7">
    <location>
        <begin position="115"/>
        <end position="138"/>
    </location>
</feature>
<dbReference type="GO" id="GO:0015109">
    <property type="term" value="F:chromate transmembrane transporter activity"/>
    <property type="evidence" value="ECO:0007669"/>
    <property type="project" value="InterPro"/>
</dbReference>
<dbReference type="PANTHER" id="PTHR43663">
    <property type="entry name" value="CHROMATE TRANSPORT PROTEIN-RELATED"/>
    <property type="match status" value="1"/>
</dbReference>
<evidence type="ECO:0000256" key="2">
    <source>
        <dbReference type="ARBA" id="ARBA00005262"/>
    </source>
</evidence>
<dbReference type="InterPro" id="IPR003370">
    <property type="entry name" value="Chromate_transpt"/>
</dbReference>
<protein>
    <submittedName>
        <fullName evidence="8">Chromate transporter</fullName>
    </submittedName>
</protein>
<dbReference type="OrthoDB" id="556585at2"/>